<comment type="caution">
    <text evidence="2">The sequence shown here is derived from an EMBL/GenBank/DDBJ whole genome shotgun (WGS) entry which is preliminary data.</text>
</comment>
<dbReference type="Gene3D" id="3.60.15.10">
    <property type="entry name" value="Ribonuclease Z/Hydroxyacylglutathione hydrolase-like"/>
    <property type="match status" value="1"/>
</dbReference>
<reference evidence="2 3" key="1">
    <citation type="submission" date="2014-04" db="EMBL/GenBank/DDBJ databases">
        <title>Characterization and application of a salt tolerant electro-active bacterium.</title>
        <authorList>
            <person name="Yang L."/>
            <person name="Wei S."/>
            <person name="Tay Q.X.M."/>
        </authorList>
    </citation>
    <scope>NUCLEOTIDE SEQUENCE [LARGE SCALE GENOMIC DNA]</scope>
    <source>
        <strain evidence="2 3">LY1</strain>
    </source>
</reference>
<feature type="domain" description="Metallo-beta-lactamase" evidence="1">
    <location>
        <begin position="95"/>
        <end position="289"/>
    </location>
</feature>
<dbReference type="PANTHER" id="PTHR15032:SF4">
    <property type="entry name" value="N-ACYL-PHOSPHATIDYLETHANOLAMINE-HYDROLYZING PHOSPHOLIPASE D"/>
    <property type="match status" value="1"/>
</dbReference>
<name>A0A074L4R7_9BACT</name>
<keyword evidence="3" id="KW-1185">Reference proteome</keyword>
<dbReference type="GO" id="GO:0005737">
    <property type="term" value="C:cytoplasm"/>
    <property type="evidence" value="ECO:0007669"/>
    <property type="project" value="TreeGrafter"/>
</dbReference>
<evidence type="ECO:0000259" key="1">
    <source>
        <dbReference type="Pfam" id="PF12706"/>
    </source>
</evidence>
<dbReference type="STRING" id="1048983.EL17_01155"/>
<dbReference type="SUPFAM" id="SSF56281">
    <property type="entry name" value="Metallo-hydrolase/oxidoreductase"/>
    <property type="match status" value="1"/>
</dbReference>
<organism evidence="2 3">
    <name type="scientific">Anditalea andensis</name>
    <dbReference type="NCBI Taxonomy" id="1048983"/>
    <lineage>
        <taxon>Bacteria</taxon>
        <taxon>Pseudomonadati</taxon>
        <taxon>Bacteroidota</taxon>
        <taxon>Cytophagia</taxon>
        <taxon>Cytophagales</taxon>
        <taxon>Cytophagaceae</taxon>
        <taxon>Anditalea</taxon>
    </lineage>
</organism>
<dbReference type="EMBL" id="JMIH01000011">
    <property type="protein sequence ID" value="KEO75485.1"/>
    <property type="molecule type" value="Genomic_DNA"/>
</dbReference>
<accession>A0A074L4R7</accession>
<gene>
    <name evidence="2" type="ORF">EL17_01155</name>
</gene>
<dbReference type="Pfam" id="PF12706">
    <property type="entry name" value="Lactamase_B_2"/>
    <property type="match status" value="1"/>
</dbReference>
<dbReference type="PANTHER" id="PTHR15032">
    <property type="entry name" value="N-ACYL-PHOSPHATIDYLETHANOLAMINE-HYDROLYZING PHOSPHOLIPASE D"/>
    <property type="match status" value="1"/>
</dbReference>
<evidence type="ECO:0000313" key="2">
    <source>
        <dbReference type="EMBL" id="KEO75485.1"/>
    </source>
</evidence>
<protein>
    <recommendedName>
        <fullName evidence="1">Metallo-beta-lactamase domain-containing protein</fullName>
    </recommendedName>
</protein>
<proteinExistence type="predicted"/>
<dbReference type="OrthoDB" id="9805728at2"/>
<sequence length="328" mass="37957">MAVKKYNNDLKFVKSEWSGNHLNDKGLYSNIYGDDIKTLSEVMRWVRSAKPWAKIKKTQQTPLSFQTIKDIKDKRTNAVIPLGHASFIVDMNGKRLVIDPVVAPNRFLKRYTKVPFDIPALDNIDYLLLSHNHRDHIDKNSVKQLARLNPEAVILTGLEIGKILKGWGVNNQVQEAGWYQQYRTAETLSIDYLPSQHWSRRWLTDTNKHLWGSFMLQDLVSGKTIYFASDSGYGNHFKDIGNDYKIDMAMIGVGAYEPQWFMRPAHTGPSDAINAFNDLKAKRWMPMHYGTFDLSDEPIFYPEQVLREQYPDMVPNIVWMEIGKRIAF</sequence>
<evidence type="ECO:0000313" key="3">
    <source>
        <dbReference type="Proteomes" id="UP000027821"/>
    </source>
</evidence>
<dbReference type="AlphaFoldDB" id="A0A074L4R7"/>
<dbReference type="Proteomes" id="UP000027821">
    <property type="component" value="Unassembled WGS sequence"/>
</dbReference>
<dbReference type="InterPro" id="IPR036866">
    <property type="entry name" value="RibonucZ/Hydroxyglut_hydro"/>
</dbReference>
<dbReference type="InterPro" id="IPR001279">
    <property type="entry name" value="Metallo-B-lactamas"/>
</dbReference>
<dbReference type="RefSeq" id="WP_051719758.1">
    <property type="nucleotide sequence ID" value="NZ_JMIH01000011.1"/>
</dbReference>
<dbReference type="eggNOG" id="COG2220">
    <property type="taxonomic scope" value="Bacteria"/>
</dbReference>